<organism evidence="6 7">
    <name type="scientific">Ladona fulva</name>
    <name type="common">Scarce chaser dragonfly</name>
    <name type="synonym">Libellula fulva</name>
    <dbReference type="NCBI Taxonomy" id="123851"/>
    <lineage>
        <taxon>Eukaryota</taxon>
        <taxon>Metazoa</taxon>
        <taxon>Ecdysozoa</taxon>
        <taxon>Arthropoda</taxon>
        <taxon>Hexapoda</taxon>
        <taxon>Insecta</taxon>
        <taxon>Pterygota</taxon>
        <taxon>Palaeoptera</taxon>
        <taxon>Odonata</taxon>
        <taxon>Epiprocta</taxon>
        <taxon>Anisoptera</taxon>
        <taxon>Libelluloidea</taxon>
        <taxon>Libellulidae</taxon>
        <taxon>Ladona</taxon>
    </lineage>
</organism>
<dbReference type="InterPro" id="IPR011992">
    <property type="entry name" value="EF-hand-dom_pair"/>
</dbReference>
<evidence type="ECO:0000256" key="3">
    <source>
        <dbReference type="PROSITE-ProRule" id="PRU00124"/>
    </source>
</evidence>
<dbReference type="InterPro" id="IPR028146">
    <property type="entry name" value="PRKCSH_N"/>
</dbReference>
<comment type="caution">
    <text evidence="6">The sequence shown here is derived from an EMBL/GenBank/DDBJ whole genome shotgun (WGS) entry which is preliminary data.</text>
</comment>
<dbReference type="InterPro" id="IPR039794">
    <property type="entry name" value="Gtb1-like"/>
</dbReference>
<feature type="region of interest" description="Disordered" evidence="4">
    <location>
        <begin position="308"/>
        <end position="413"/>
    </location>
</feature>
<dbReference type="OrthoDB" id="28322at2759"/>
<dbReference type="PANTHER" id="PTHR12630">
    <property type="entry name" value="N-LINKED OLIGOSACCHARIDE PROCESSING"/>
    <property type="match status" value="1"/>
</dbReference>
<evidence type="ECO:0000256" key="1">
    <source>
        <dbReference type="ARBA" id="ARBA00022837"/>
    </source>
</evidence>
<feature type="domain" description="EF-hand" evidence="5">
    <location>
        <begin position="234"/>
        <end position="269"/>
    </location>
</feature>
<evidence type="ECO:0000313" key="7">
    <source>
        <dbReference type="Proteomes" id="UP000792457"/>
    </source>
</evidence>
<keyword evidence="7" id="KW-1185">Reference proteome</keyword>
<keyword evidence="1" id="KW-0106">Calcium</keyword>
<feature type="compositionally biased region" description="Basic and acidic residues" evidence="4">
    <location>
        <begin position="216"/>
        <end position="230"/>
    </location>
</feature>
<dbReference type="Proteomes" id="UP000792457">
    <property type="component" value="Unassembled WGS sequence"/>
</dbReference>
<evidence type="ECO:0000256" key="4">
    <source>
        <dbReference type="SAM" id="MobiDB-lite"/>
    </source>
</evidence>
<accession>A0A8K0KJV0</accession>
<feature type="compositionally biased region" description="Basic and acidic residues" evidence="4">
    <location>
        <begin position="383"/>
        <end position="402"/>
    </location>
</feature>
<feature type="region of interest" description="Disordered" evidence="4">
    <location>
        <begin position="216"/>
        <end position="236"/>
    </location>
</feature>
<dbReference type="Gene3D" id="1.10.238.10">
    <property type="entry name" value="EF-hand"/>
    <property type="match status" value="1"/>
</dbReference>
<dbReference type="InterPro" id="IPR002048">
    <property type="entry name" value="EF_hand_dom"/>
</dbReference>
<dbReference type="AlphaFoldDB" id="A0A8K0KJV0"/>
<name>A0A8K0KJV0_LADFU</name>
<dbReference type="Gene3D" id="4.10.400.10">
    <property type="entry name" value="Low-density Lipoprotein Receptor"/>
    <property type="match status" value="1"/>
</dbReference>
<dbReference type="InterPro" id="IPR036055">
    <property type="entry name" value="LDL_receptor-like_sf"/>
</dbReference>
<dbReference type="GO" id="GO:0005509">
    <property type="term" value="F:calcium ion binding"/>
    <property type="evidence" value="ECO:0007669"/>
    <property type="project" value="InterPro"/>
</dbReference>
<dbReference type="Pfam" id="PF13202">
    <property type="entry name" value="EF-hand_5"/>
    <property type="match status" value="1"/>
</dbReference>
<protein>
    <recommendedName>
        <fullName evidence="5">EF-hand domain-containing protein</fullName>
    </recommendedName>
</protein>
<reference evidence="6" key="1">
    <citation type="submission" date="2013-04" db="EMBL/GenBank/DDBJ databases">
        <authorList>
            <person name="Qu J."/>
            <person name="Murali S.C."/>
            <person name="Bandaranaike D."/>
            <person name="Bellair M."/>
            <person name="Blankenburg K."/>
            <person name="Chao H."/>
            <person name="Dinh H."/>
            <person name="Doddapaneni H."/>
            <person name="Downs B."/>
            <person name="Dugan-Rocha S."/>
            <person name="Elkadiri S."/>
            <person name="Gnanaolivu R.D."/>
            <person name="Hernandez B."/>
            <person name="Javaid M."/>
            <person name="Jayaseelan J.C."/>
            <person name="Lee S."/>
            <person name="Li M."/>
            <person name="Ming W."/>
            <person name="Munidasa M."/>
            <person name="Muniz J."/>
            <person name="Nguyen L."/>
            <person name="Ongeri F."/>
            <person name="Osuji N."/>
            <person name="Pu L.-L."/>
            <person name="Puazo M."/>
            <person name="Qu C."/>
            <person name="Quiroz J."/>
            <person name="Raj R."/>
            <person name="Weissenberger G."/>
            <person name="Xin Y."/>
            <person name="Zou X."/>
            <person name="Han Y."/>
            <person name="Richards S."/>
            <person name="Worley K."/>
            <person name="Muzny D."/>
            <person name="Gibbs R."/>
        </authorList>
    </citation>
    <scope>NUCLEOTIDE SEQUENCE</scope>
    <source>
        <strain evidence="6">Sampled in the wild</strain>
    </source>
</reference>
<keyword evidence="2" id="KW-1015">Disulfide bond</keyword>
<dbReference type="CDD" id="cd00112">
    <property type="entry name" value="LDLa"/>
    <property type="match status" value="1"/>
</dbReference>
<proteinExistence type="predicted"/>
<comment type="caution">
    <text evidence="3">Lacks conserved residue(s) required for the propagation of feature annotation.</text>
</comment>
<sequence>MPHGTCTAKTTVSKMFSASFIQYFAVIELLITLSDASEVLRPRGVSLAKAGLYDPSKDFTCFDGSAIIPFIRVNDDYCDCRDGSDEPGTAACPNGSFHCSNAGHKSLNIPSSRVNDGVCDCCDASDEYDSPANCVNNCGELGAAALAEAMQLAEVSRKGNELRLSLSQQGKQMRQEKQERMQQLEKEKEEVERIKQEKEQLKAVAEEVERAALEKYKRSEEEERQKQREEDDKEEEREIFEKFQLLDSNGDGKITMVEIQTRITFDQNRDGVVSEDEAKYFLSSTGEMDWEEFHESGYSNMKPYFLMESGLFKPPEPSKDDVSTDTVPGDDPDHNEEVVTESGLPEESEDAGKGEDDDQYDDDSDDVDKEEEDEEEETEGEVEETKNEEEKEPPKYDEETQRLIDGNLKTKLL</sequence>
<dbReference type="PROSITE" id="PS50068">
    <property type="entry name" value="LDLRA_2"/>
    <property type="match status" value="1"/>
</dbReference>
<dbReference type="GO" id="GO:0017177">
    <property type="term" value="C:glucosidase II complex"/>
    <property type="evidence" value="ECO:0007669"/>
    <property type="project" value="TreeGrafter"/>
</dbReference>
<evidence type="ECO:0000259" key="5">
    <source>
        <dbReference type="PROSITE" id="PS50222"/>
    </source>
</evidence>
<dbReference type="PROSITE" id="PS50222">
    <property type="entry name" value="EF_HAND_2"/>
    <property type="match status" value="1"/>
</dbReference>
<evidence type="ECO:0000256" key="2">
    <source>
        <dbReference type="ARBA" id="ARBA00023157"/>
    </source>
</evidence>
<dbReference type="PANTHER" id="PTHR12630:SF1">
    <property type="entry name" value="GLUCOSIDASE 2 SUBUNIT BETA"/>
    <property type="match status" value="1"/>
</dbReference>
<dbReference type="InterPro" id="IPR002172">
    <property type="entry name" value="LDrepeatLR_classA_rpt"/>
</dbReference>
<dbReference type="FunFam" id="4.10.400.10:FF:000150">
    <property type="entry name" value="Glucosidase 2 subunit beta"/>
    <property type="match status" value="1"/>
</dbReference>
<dbReference type="SUPFAM" id="SSF57424">
    <property type="entry name" value="LDL receptor-like module"/>
    <property type="match status" value="1"/>
</dbReference>
<feature type="compositionally biased region" description="Acidic residues" evidence="4">
    <location>
        <begin position="344"/>
        <end position="382"/>
    </location>
</feature>
<dbReference type="PROSITE" id="PS00018">
    <property type="entry name" value="EF_HAND_1"/>
    <property type="match status" value="1"/>
</dbReference>
<feature type="region of interest" description="Disordered" evidence="4">
    <location>
        <begin position="166"/>
        <end position="185"/>
    </location>
</feature>
<dbReference type="SUPFAM" id="SSF47473">
    <property type="entry name" value="EF-hand"/>
    <property type="match status" value="1"/>
</dbReference>
<dbReference type="EMBL" id="KZ309022">
    <property type="protein sequence ID" value="KAG8236387.1"/>
    <property type="molecule type" value="Genomic_DNA"/>
</dbReference>
<dbReference type="Pfam" id="PF12999">
    <property type="entry name" value="PRKCSH-like"/>
    <property type="match status" value="1"/>
</dbReference>
<feature type="compositionally biased region" description="Basic and acidic residues" evidence="4">
    <location>
        <begin position="173"/>
        <end position="185"/>
    </location>
</feature>
<reference evidence="6" key="2">
    <citation type="submission" date="2017-10" db="EMBL/GenBank/DDBJ databases">
        <title>Ladona fulva Genome sequencing and assembly.</title>
        <authorList>
            <person name="Murali S."/>
            <person name="Richards S."/>
            <person name="Bandaranaike D."/>
            <person name="Bellair M."/>
            <person name="Blankenburg K."/>
            <person name="Chao H."/>
            <person name="Dinh H."/>
            <person name="Doddapaneni H."/>
            <person name="Dugan-Rocha S."/>
            <person name="Elkadiri S."/>
            <person name="Gnanaolivu R."/>
            <person name="Hernandez B."/>
            <person name="Skinner E."/>
            <person name="Javaid M."/>
            <person name="Lee S."/>
            <person name="Li M."/>
            <person name="Ming W."/>
            <person name="Munidasa M."/>
            <person name="Muniz J."/>
            <person name="Nguyen L."/>
            <person name="Hughes D."/>
            <person name="Osuji N."/>
            <person name="Pu L.-L."/>
            <person name="Puazo M."/>
            <person name="Qu C."/>
            <person name="Quiroz J."/>
            <person name="Raj R."/>
            <person name="Weissenberger G."/>
            <person name="Xin Y."/>
            <person name="Zou X."/>
            <person name="Han Y."/>
            <person name="Worley K."/>
            <person name="Muzny D."/>
            <person name="Gibbs R."/>
        </authorList>
    </citation>
    <scope>NUCLEOTIDE SEQUENCE</scope>
    <source>
        <strain evidence="6">Sampled in the wild</strain>
    </source>
</reference>
<dbReference type="InterPro" id="IPR018247">
    <property type="entry name" value="EF_Hand_1_Ca_BS"/>
</dbReference>
<gene>
    <name evidence="6" type="ORF">J437_LFUL014908</name>
</gene>
<evidence type="ECO:0000313" key="6">
    <source>
        <dbReference type="EMBL" id="KAG8236387.1"/>
    </source>
</evidence>
<dbReference type="GO" id="GO:0006491">
    <property type="term" value="P:N-glycan processing"/>
    <property type="evidence" value="ECO:0007669"/>
    <property type="project" value="TreeGrafter"/>
</dbReference>